<dbReference type="EMBL" id="BPVZ01000171">
    <property type="protein sequence ID" value="GKV43661.1"/>
    <property type="molecule type" value="Genomic_DNA"/>
</dbReference>
<dbReference type="SUPFAM" id="SSF101898">
    <property type="entry name" value="NHL repeat"/>
    <property type="match status" value="1"/>
</dbReference>
<feature type="chain" id="PRO_5043416862" description="SMP-30/Gluconolactonase/LRE-like region domain-containing protein" evidence="2">
    <location>
        <begin position="28"/>
        <end position="378"/>
    </location>
</feature>
<dbReference type="Gene3D" id="2.120.10.30">
    <property type="entry name" value="TolB, C-terminal domain"/>
    <property type="match status" value="1"/>
</dbReference>
<dbReference type="PANTHER" id="PTHR31460:SF3">
    <property type="entry name" value="MESOCENTIN"/>
    <property type="match status" value="1"/>
</dbReference>
<feature type="signal peptide" evidence="2">
    <location>
        <begin position="1"/>
        <end position="27"/>
    </location>
</feature>
<comment type="caution">
    <text evidence="3">The sequence shown here is derived from an EMBL/GenBank/DDBJ whole genome shotgun (WGS) entry which is preliminary data.</text>
</comment>
<keyword evidence="1" id="KW-0472">Membrane</keyword>
<organism evidence="3 4">
    <name type="scientific">Rubroshorea leprosula</name>
    <dbReference type="NCBI Taxonomy" id="152421"/>
    <lineage>
        <taxon>Eukaryota</taxon>
        <taxon>Viridiplantae</taxon>
        <taxon>Streptophyta</taxon>
        <taxon>Embryophyta</taxon>
        <taxon>Tracheophyta</taxon>
        <taxon>Spermatophyta</taxon>
        <taxon>Magnoliopsida</taxon>
        <taxon>eudicotyledons</taxon>
        <taxon>Gunneridae</taxon>
        <taxon>Pentapetalae</taxon>
        <taxon>rosids</taxon>
        <taxon>malvids</taxon>
        <taxon>Malvales</taxon>
        <taxon>Dipterocarpaceae</taxon>
        <taxon>Rubroshorea</taxon>
    </lineage>
</organism>
<keyword evidence="1" id="KW-0812">Transmembrane</keyword>
<keyword evidence="2" id="KW-0732">Signal</keyword>
<keyword evidence="4" id="KW-1185">Reference proteome</keyword>
<sequence length="378" mass="42499">MSRFQSKLPILWIFFTIIVILHRPAVARNPHIINFRSPNLYPEGLAWDPSAQHFLVGSFHHRTVNSISDAGVIQTLISDPSFPINATILGLAVDRTANRLLAVVHTFAPLPPFDALAAYDLRTRQRLFLSLLPSPDDDTQVQDGIANPNIRRQNANDVTVDFKGNAYITNSAGNFIWKVNANGEASIFSRSPLFTRYPVDPDDPYKDCGLNGITYISKGYLLVAQTNTGKMFKVDADDGTARLVLLPENLTWVDGIAVRKDGVVLAVSYKKLWFLKSDDSWGEGVMYDKIVLDEEGFASSVAVGGEERVYVLYGHIIEPQMGKVEGREAFRIEEMRSEKESGEEKIWVYVMVGLGLAYFLFWRFQMKQLVTNMDKKTN</sequence>
<evidence type="ECO:0000313" key="4">
    <source>
        <dbReference type="Proteomes" id="UP001054252"/>
    </source>
</evidence>
<evidence type="ECO:0000256" key="2">
    <source>
        <dbReference type="SAM" id="SignalP"/>
    </source>
</evidence>
<dbReference type="AlphaFoldDB" id="A0AAV5M444"/>
<proteinExistence type="predicted"/>
<accession>A0AAV5M444</accession>
<dbReference type="PANTHER" id="PTHR31460">
    <property type="match status" value="1"/>
</dbReference>
<evidence type="ECO:0008006" key="5">
    <source>
        <dbReference type="Google" id="ProtNLM"/>
    </source>
</evidence>
<keyword evidence="1" id="KW-1133">Transmembrane helix</keyword>
<evidence type="ECO:0000256" key="1">
    <source>
        <dbReference type="SAM" id="Phobius"/>
    </source>
</evidence>
<dbReference type="InterPro" id="IPR011042">
    <property type="entry name" value="6-blade_b-propeller_TolB-like"/>
</dbReference>
<reference evidence="3 4" key="1">
    <citation type="journal article" date="2021" name="Commun. Biol.">
        <title>The genome of Shorea leprosula (Dipterocarpaceae) highlights the ecological relevance of drought in aseasonal tropical rainforests.</title>
        <authorList>
            <person name="Ng K.K.S."/>
            <person name="Kobayashi M.J."/>
            <person name="Fawcett J.A."/>
            <person name="Hatakeyama M."/>
            <person name="Paape T."/>
            <person name="Ng C.H."/>
            <person name="Ang C.C."/>
            <person name="Tnah L.H."/>
            <person name="Lee C.T."/>
            <person name="Nishiyama T."/>
            <person name="Sese J."/>
            <person name="O'Brien M.J."/>
            <person name="Copetti D."/>
            <person name="Mohd Noor M.I."/>
            <person name="Ong R.C."/>
            <person name="Putra M."/>
            <person name="Sireger I.Z."/>
            <person name="Indrioko S."/>
            <person name="Kosugi Y."/>
            <person name="Izuno A."/>
            <person name="Isagi Y."/>
            <person name="Lee S.L."/>
            <person name="Shimizu K.K."/>
        </authorList>
    </citation>
    <scope>NUCLEOTIDE SEQUENCE [LARGE SCALE GENOMIC DNA]</scope>
    <source>
        <strain evidence="3">214</strain>
    </source>
</reference>
<gene>
    <name evidence="3" type="ORF">SLEP1_g50925</name>
</gene>
<dbReference type="FunFam" id="2.120.10.30:FF:000089">
    <property type="entry name" value="Calcium-dependent phosphotriesterase superfamily protein"/>
    <property type="match status" value="1"/>
</dbReference>
<dbReference type="Proteomes" id="UP001054252">
    <property type="component" value="Unassembled WGS sequence"/>
</dbReference>
<dbReference type="GO" id="GO:0005783">
    <property type="term" value="C:endoplasmic reticulum"/>
    <property type="evidence" value="ECO:0007669"/>
    <property type="project" value="TreeGrafter"/>
</dbReference>
<evidence type="ECO:0000313" key="3">
    <source>
        <dbReference type="EMBL" id="GKV43661.1"/>
    </source>
</evidence>
<feature type="transmembrane region" description="Helical" evidence="1">
    <location>
        <begin position="346"/>
        <end position="364"/>
    </location>
</feature>
<name>A0AAV5M444_9ROSI</name>
<protein>
    <recommendedName>
        <fullName evidence="5">SMP-30/Gluconolactonase/LRE-like region domain-containing protein</fullName>
    </recommendedName>
</protein>
<dbReference type="InterPro" id="IPR053224">
    <property type="entry name" value="Sensory_adhesion_molecule"/>
</dbReference>